<dbReference type="GO" id="GO:0006310">
    <property type="term" value="P:DNA recombination"/>
    <property type="evidence" value="ECO:0007669"/>
    <property type="project" value="TreeGrafter"/>
</dbReference>
<dbReference type="Proteomes" id="UP000231134">
    <property type="component" value="Unassembled WGS sequence"/>
</dbReference>
<evidence type="ECO:0000259" key="13">
    <source>
        <dbReference type="PROSITE" id="PS50880"/>
    </source>
</evidence>
<proteinExistence type="inferred from homology"/>
<dbReference type="InterPro" id="IPR013824">
    <property type="entry name" value="Topo_IA_cen_sub1"/>
</dbReference>
<sequence>MVKKTDTAAEKLTLVIAEKPSVAADLTRAITTGGKFKKEKTYYENGAYIVSWALGHLVTLCDPKEISDKYKSWEMETLPILPKEFQLKAIPTSKAQLTALGKLIRRKDVGTIVNACDAGREGELIFHYILEFEKGKTGLKGKTLKRLWMQSMTLASIREAFENLRTHEEMQNLLDAALSRSEADWLVGINGSRGLTAYNSRFGGFQLTPCGRVQTPTLAIIVNREEERNAFVSKPYWTIQGNFGSGKSEYEGKWFNPDLKTDKDHIWEEGQAEEIVKKCKGKTGTVTETTKPSTQKCGPLYDLTTLQREANNRFGFSAKTTLSIAQALYEKHKLTSYPRTDSRALPEDYVGTVKKTLGTMEGNLAKFAEKALENNWVKKDPRIFNNAKISDHFAIIPTGNKMKSLSEAELKVYTMICQRFIAVFYPAAEYLNTTRITEIEGEKFLTEGKILKTPGFKEVYGKTSDDESNVAPIDRSGKAKAIEFIISDEKTNPPPRYTESTLLSMMENAGKLVKDDELADAMKDRGMGTPATRAAIIEKLISDKYMVRDGKELIPTSKAFGLIQVARAMKIENLTSPELTGEWEYQLSQIEKGKETRVEFMKGIEDLTTKMVANIRGFKEEDTKKEASFSPVNGCKVYESVSRFETEDGIQIRKILGGRKMANEEIVELLTNKKIGPLTGFRSKRGMEFSAGLILENGKIKFAFDNADSEEIELGEELGKSPIDGSPVFDTLTAYVSQSFVDKAKTGLRLNKIILGKEISIDNIKKMLAGEKTDLIQGFRSTKTHRLFDAYLLLDAKTGKIKFEFPPRIPGKGHRFAKKKAEE</sequence>
<evidence type="ECO:0000256" key="12">
    <source>
        <dbReference type="ARBA" id="ARBA00032877"/>
    </source>
</evidence>
<reference evidence="15 16" key="1">
    <citation type="submission" date="2017-11" db="EMBL/GenBank/DDBJ databases">
        <title>Animal gut microbial communities from fecal samples from Wisconsin, USA.</title>
        <authorList>
            <person name="Neumann A."/>
        </authorList>
    </citation>
    <scope>NUCLEOTIDE SEQUENCE [LARGE SCALE GENOMIC DNA]</scope>
    <source>
        <strain evidence="15 16">UWS3</strain>
    </source>
</reference>
<evidence type="ECO:0000256" key="5">
    <source>
        <dbReference type="ARBA" id="ARBA00022842"/>
    </source>
</evidence>
<dbReference type="GO" id="GO:0006281">
    <property type="term" value="P:DNA repair"/>
    <property type="evidence" value="ECO:0007669"/>
    <property type="project" value="TreeGrafter"/>
</dbReference>
<dbReference type="NCBIfam" id="NF005829">
    <property type="entry name" value="PRK07726.1"/>
    <property type="match status" value="1"/>
</dbReference>
<evidence type="ECO:0000256" key="3">
    <source>
        <dbReference type="ARBA" id="ARBA00012891"/>
    </source>
</evidence>
<dbReference type="CDD" id="cd00186">
    <property type="entry name" value="TOP1Ac"/>
    <property type="match status" value="1"/>
</dbReference>
<evidence type="ECO:0000256" key="8">
    <source>
        <dbReference type="ARBA" id="ARBA00023235"/>
    </source>
</evidence>
<dbReference type="Gene3D" id="1.10.460.10">
    <property type="entry name" value="Topoisomerase I, domain 2"/>
    <property type="match status" value="1"/>
</dbReference>
<dbReference type="GO" id="GO:0006265">
    <property type="term" value="P:DNA topological change"/>
    <property type="evidence" value="ECO:0007669"/>
    <property type="project" value="InterPro"/>
</dbReference>
<evidence type="ECO:0000256" key="6">
    <source>
        <dbReference type="ARBA" id="ARBA00023029"/>
    </source>
</evidence>
<evidence type="ECO:0000256" key="10">
    <source>
        <dbReference type="ARBA" id="ARBA00031985"/>
    </source>
</evidence>
<dbReference type="InterPro" id="IPR034144">
    <property type="entry name" value="TOPRIM_TopoIII"/>
</dbReference>
<gene>
    <name evidence="15" type="ORF">BGX16_1973</name>
</gene>
<keyword evidence="5" id="KW-0460">Magnesium</keyword>
<dbReference type="GO" id="GO:0003917">
    <property type="term" value="F:DNA topoisomerase type I (single strand cut, ATP-independent) activity"/>
    <property type="evidence" value="ECO:0007669"/>
    <property type="project" value="UniProtKB-EC"/>
</dbReference>
<evidence type="ECO:0000256" key="1">
    <source>
        <dbReference type="ARBA" id="ARBA00000213"/>
    </source>
</evidence>
<dbReference type="OrthoDB" id="9804262at2"/>
<comment type="similarity">
    <text evidence="2">Belongs to the type IA topoisomerase family.</text>
</comment>
<dbReference type="InterPro" id="IPR013497">
    <property type="entry name" value="Topo_IA_cen"/>
</dbReference>
<dbReference type="InterPro" id="IPR003601">
    <property type="entry name" value="Topo_IA_2"/>
</dbReference>
<dbReference type="EMBL" id="PGEX01000001">
    <property type="protein sequence ID" value="PJJ41960.1"/>
    <property type="molecule type" value="Genomic_DNA"/>
</dbReference>
<comment type="catalytic activity">
    <reaction evidence="1">
        <text>ATP-independent breakage of single-stranded DNA, followed by passage and rejoining.</text>
        <dbReference type="EC" id="5.6.2.1"/>
    </reaction>
</comment>
<keyword evidence="4" id="KW-0479">Metal-binding</keyword>
<dbReference type="InterPro" id="IPR013825">
    <property type="entry name" value="Topo_IA_cen_sub2"/>
</dbReference>
<dbReference type="SMART" id="SM00436">
    <property type="entry name" value="TOP1Bc"/>
    <property type="match status" value="1"/>
</dbReference>
<comment type="caution">
    <text evidence="15">The sequence shown here is derived from an EMBL/GenBank/DDBJ whole genome shotgun (WGS) entry which is preliminary data.</text>
</comment>
<dbReference type="PANTHER" id="PTHR11390:SF21">
    <property type="entry name" value="DNA TOPOISOMERASE 3-ALPHA"/>
    <property type="match status" value="1"/>
</dbReference>
<dbReference type="InterPro" id="IPR023406">
    <property type="entry name" value="Topo_IA_AS"/>
</dbReference>
<evidence type="ECO:0000313" key="15">
    <source>
        <dbReference type="EMBL" id="PJJ41960.1"/>
    </source>
</evidence>
<dbReference type="InterPro" id="IPR023405">
    <property type="entry name" value="Topo_IA_core_domain"/>
</dbReference>
<dbReference type="NCBIfam" id="NF006032">
    <property type="entry name" value="PRK08173.1"/>
    <property type="match status" value="1"/>
</dbReference>
<dbReference type="InterPro" id="IPR013826">
    <property type="entry name" value="Topo_IA_cen_sub3"/>
</dbReference>
<dbReference type="Gene3D" id="3.40.50.140">
    <property type="match status" value="1"/>
</dbReference>
<dbReference type="GO" id="GO:0046872">
    <property type="term" value="F:metal ion binding"/>
    <property type="evidence" value="ECO:0007669"/>
    <property type="project" value="UniProtKB-KW"/>
</dbReference>
<keyword evidence="6" id="KW-0799">Topoisomerase</keyword>
<dbReference type="PRINTS" id="PR00417">
    <property type="entry name" value="PRTPISMRASEI"/>
</dbReference>
<protein>
    <recommendedName>
        <fullName evidence="3">DNA topoisomerase</fullName>
        <ecNumber evidence="3">5.6.2.1</ecNumber>
    </recommendedName>
    <alternativeName>
        <fullName evidence="12">Omega-protein</fullName>
    </alternativeName>
    <alternativeName>
        <fullName evidence="11">Relaxing enzyme</fullName>
    </alternativeName>
    <alternativeName>
        <fullName evidence="9">Swivelase</fullName>
    </alternativeName>
    <alternativeName>
        <fullName evidence="10">Untwisting enzyme</fullName>
    </alternativeName>
</protein>
<dbReference type="SMART" id="SM00437">
    <property type="entry name" value="TOP1Ac"/>
    <property type="match status" value="1"/>
</dbReference>
<keyword evidence="7" id="KW-0238">DNA-binding</keyword>
<dbReference type="InterPro" id="IPR006171">
    <property type="entry name" value="TOPRIM_dom"/>
</dbReference>
<evidence type="ECO:0000256" key="7">
    <source>
        <dbReference type="ARBA" id="ARBA00023125"/>
    </source>
</evidence>
<dbReference type="InterPro" id="IPR025589">
    <property type="entry name" value="Toprim_C_rpt"/>
</dbReference>
<dbReference type="Gene3D" id="1.10.290.10">
    <property type="entry name" value="Topoisomerase I, domain 4"/>
    <property type="match status" value="1"/>
</dbReference>
<dbReference type="RefSeq" id="WP_100425860.1">
    <property type="nucleotide sequence ID" value="NZ_PGEX01000001.1"/>
</dbReference>
<dbReference type="Pfam" id="PF01751">
    <property type="entry name" value="Toprim"/>
    <property type="match status" value="1"/>
</dbReference>
<dbReference type="InterPro" id="IPR005738">
    <property type="entry name" value="TopoIII"/>
</dbReference>
<keyword evidence="8 15" id="KW-0413">Isomerase</keyword>
<dbReference type="InterPro" id="IPR003602">
    <property type="entry name" value="Topo_IA_DNA-bd_dom"/>
</dbReference>
<feature type="domain" description="Toprim" evidence="13">
    <location>
        <begin position="12"/>
        <end position="151"/>
    </location>
</feature>
<dbReference type="SUPFAM" id="SSF56712">
    <property type="entry name" value="Prokaryotic type I DNA topoisomerase"/>
    <property type="match status" value="1"/>
</dbReference>
<dbReference type="GO" id="GO:0003677">
    <property type="term" value="F:DNA binding"/>
    <property type="evidence" value="ECO:0007669"/>
    <property type="project" value="UniProtKB-KW"/>
</dbReference>
<feature type="domain" description="Topo IA-type catalytic" evidence="14">
    <location>
        <begin position="170"/>
        <end position="612"/>
    </location>
</feature>
<dbReference type="Pfam" id="PF13342">
    <property type="entry name" value="Toprim_Crpt"/>
    <property type="match status" value="2"/>
</dbReference>
<dbReference type="Gene3D" id="2.70.20.10">
    <property type="entry name" value="Topoisomerase I, domain 3"/>
    <property type="match status" value="1"/>
</dbReference>
<dbReference type="PROSITE" id="PS00396">
    <property type="entry name" value="TOPO_IA_1"/>
    <property type="match status" value="1"/>
</dbReference>
<evidence type="ECO:0000256" key="11">
    <source>
        <dbReference type="ARBA" id="ARBA00032235"/>
    </source>
</evidence>
<evidence type="ECO:0000313" key="16">
    <source>
        <dbReference type="Proteomes" id="UP000231134"/>
    </source>
</evidence>
<dbReference type="Pfam" id="PF01131">
    <property type="entry name" value="Topoisom_bac"/>
    <property type="match status" value="1"/>
</dbReference>
<evidence type="ECO:0000256" key="4">
    <source>
        <dbReference type="ARBA" id="ARBA00022723"/>
    </source>
</evidence>
<evidence type="ECO:0000259" key="14">
    <source>
        <dbReference type="PROSITE" id="PS52039"/>
    </source>
</evidence>
<dbReference type="GO" id="GO:0043597">
    <property type="term" value="C:cytoplasmic replication fork"/>
    <property type="evidence" value="ECO:0007669"/>
    <property type="project" value="TreeGrafter"/>
</dbReference>
<dbReference type="EC" id="5.6.2.1" evidence="3"/>
<dbReference type="AlphaFoldDB" id="A0A2M9A8B3"/>
<dbReference type="NCBIfam" id="TIGR01056">
    <property type="entry name" value="topB"/>
    <property type="match status" value="1"/>
</dbReference>
<evidence type="ECO:0000256" key="9">
    <source>
        <dbReference type="ARBA" id="ARBA00030003"/>
    </source>
</evidence>
<name>A0A2M9A8B3_9BACT</name>
<keyword evidence="16" id="KW-1185">Reference proteome</keyword>
<accession>A0A2M9A8B3</accession>
<dbReference type="CDD" id="cd03362">
    <property type="entry name" value="TOPRIM_TopoIA_TopoIII"/>
    <property type="match status" value="1"/>
</dbReference>
<dbReference type="PANTHER" id="PTHR11390">
    <property type="entry name" value="PROKARYOTIC DNA TOPOISOMERASE"/>
    <property type="match status" value="1"/>
</dbReference>
<dbReference type="PROSITE" id="PS50880">
    <property type="entry name" value="TOPRIM"/>
    <property type="match status" value="1"/>
</dbReference>
<dbReference type="PROSITE" id="PS52039">
    <property type="entry name" value="TOPO_IA_2"/>
    <property type="match status" value="1"/>
</dbReference>
<organism evidence="15 16">
    <name type="scientific">Hallerella succinigenes</name>
    <dbReference type="NCBI Taxonomy" id="1896222"/>
    <lineage>
        <taxon>Bacteria</taxon>
        <taxon>Pseudomonadati</taxon>
        <taxon>Fibrobacterota</taxon>
        <taxon>Fibrobacteria</taxon>
        <taxon>Fibrobacterales</taxon>
        <taxon>Fibrobacteraceae</taxon>
        <taxon>Hallerella</taxon>
    </lineage>
</organism>
<dbReference type="SMART" id="SM00493">
    <property type="entry name" value="TOPRIM"/>
    <property type="match status" value="1"/>
</dbReference>
<evidence type="ECO:0000256" key="2">
    <source>
        <dbReference type="ARBA" id="ARBA00009446"/>
    </source>
</evidence>
<dbReference type="InterPro" id="IPR000380">
    <property type="entry name" value="Topo_IA"/>
</dbReference>